<dbReference type="RefSeq" id="WP_311690373.1">
    <property type="nucleotide sequence ID" value="NZ_JAVRHL010000002.1"/>
</dbReference>
<protein>
    <recommendedName>
        <fullName evidence="3">Glycosyltransferase family 2 protein</fullName>
    </recommendedName>
</protein>
<reference evidence="1 2" key="1">
    <citation type="submission" date="2023-09" db="EMBL/GenBank/DDBJ databases">
        <authorList>
            <person name="Rey-Velasco X."/>
        </authorList>
    </citation>
    <scope>NUCLEOTIDE SEQUENCE [LARGE SCALE GENOMIC DNA]</scope>
    <source>
        <strain evidence="1 2">F158</strain>
    </source>
</reference>
<evidence type="ECO:0000313" key="2">
    <source>
        <dbReference type="Proteomes" id="UP001265259"/>
    </source>
</evidence>
<gene>
    <name evidence="1" type="ORF">RM543_08030</name>
</gene>
<name>A0ABU3DFZ1_9RHOB</name>
<sequence>MAQARATPKRRRAALLLAARLPGAERMAGDLSPSEAAALRLRRAGPPPGPAPRHVTYLIPLVGKHHVGNWDAVSARLHTTLESLARGGGTWQALICGQDRPTGDLPKAATFLPFAKGVEGNDKWDKLRSLVASLPEYAPASGLAMPFDADDILARGTGERLSSGKSETGWLVERGHVRDEGTGALALARPQSLSRPGQKAFWKLCGSCAAFRYDTAQPESLDFLSAAVSHEHRMFPFLAALAGRPLAPLPAPAVLYRLNHGENFGARRGRVSFKARFVRRFAVTNEDLQAAEALYR</sequence>
<accession>A0ABU3DFZ1</accession>
<organism evidence="1 2">
    <name type="scientific">Tropicimonas omnivorans</name>
    <dbReference type="NCBI Taxonomy" id="3075590"/>
    <lineage>
        <taxon>Bacteria</taxon>
        <taxon>Pseudomonadati</taxon>
        <taxon>Pseudomonadota</taxon>
        <taxon>Alphaproteobacteria</taxon>
        <taxon>Rhodobacterales</taxon>
        <taxon>Roseobacteraceae</taxon>
        <taxon>Tropicimonas</taxon>
    </lineage>
</organism>
<keyword evidence="2" id="KW-1185">Reference proteome</keyword>
<proteinExistence type="predicted"/>
<dbReference type="Proteomes" id="UP001265259">
    <property type="component" value="Unassembled WGS sequence"/>
</dbReference>
<evidence type="ECO:0000313" key="1">
    <source>
        <dbReference type="EMBL" id="MDT0682630.1"/>
    </source>
</evidence>
<evidence type="ECO:0008006" key="3">
    <source>
        <dbReference type="Google" id="ProtNLM"/>
    </source>
</evidence>
<dbReference type="EMBL" id="JAVRHL010000002">
    <property type="protein sequence ID" value="MDT0682630.1"/>
    <property type="molecule type" value="Genomic_DNA"/>
</dbReference>
<comment type="caution">
    <text evidence="1">The sequence shown here is derived from an EMBL/GenBank/DDBJ whole genome shotgun (WGS) entry which is preliminary data.</text>
</comment>